<accession>A0A1D3JKF7</accession>
<name>A0A1D3JKF7_PLAMA</name>
<keyword evidence="3" id="KW-1185">Reference proteome</keyword>
<dbReference type="AlphaFoldDB" id="A0A1D3JKF7"/>
<keyword evidence="1" id="KW-0472">Membrane</keyword>
<protein>
    <submittedName>
        <fullName evidence="2">Fam-l protein</fullName>
    </submittedName>
</protein>
<dbReference type="KEGG" id="pmal:PMUG01_01031800"/>
<dbReference type="VEuPathDB" id="PlasmoDB:PmUG01_01031800"/>
<keyword evidence="1" id="KW-1133">Transmembrane helix</keyword>
<dbReference type="RefSeq" id="XP_028860101.1">
    <property type="nucleotide sequence ID" value="XM_029008553.1"/>
</dbReference>
<dbReference type="EMBL" id="LT594622">
    <property type="protein sequence ID" value="SBT87022.1"/>
    <property type="molecule type" value="Genomic_DNA"/>
</dbReference>
<evidence type="ECO:0000256" key="1">
    <source>
        <dbReference type="SAM" id="Phobius"/>
    </source>
</evidence>
<sequence>MEQKINSIFFFKFFSFFLLIWRLYFNNNISTHSKLLKVKYNININLSTRTYRSLTKYKQDKHTNILALKEIHCNGVNQKNDIYNNEKRDNVKYIQLTGSSLNEMECHKQTKKNKSYIFETKKCSRSEKKIFKELDYINFLKNNKTISNKLYNKIIRKKYGLKITSPLIFLLLFLVVFILDLFVGYGFIKGLFKVFTALKLWGGLKPFYSFLMKSPFKSLCLPVNITKCTNAGKKYFPVLDVFFVFLIYILPFLILGALTVLRLIYYHKKVKKYDKIKFRKG</sequence>
<feature type="transmembrane region" description="Helical" evidence="1">
    <location>
        <begin position="6"/>
        <end position="25"/>
    </location>
</feature>
<dbReference type="Proteomes" id="UP000219813">
    <property type="component" value="Chromosome 1"/>
</dbReference>
<keyword evidence="1" id="KW-0812">Transmembrane</keyword>
<proteinExistence type="predicted"/>
<feature type="transmembrane region" description="Helical" evidence="1">
    <location>
        <begin position="167"/>
        <end position="188"/>
    </location>
</feature>
<dbReference type="Pfam" id="PF12420">
    <property type="entry name" value="DUF3671"/>
    <property type="match status" value="1"/>
</dbReference>
<dbReference type="GeneID" id="39866471"/>
<evidence type="ECO:0000313" key="2">
    <source>
        <dbReference type="EMBL" id="SBT87022.1"/>
    </source>
</evidence>
<feature type="transmembrane region" description="Helical" evidence="1">
    <location>
        <begin position="241"/>
        <end position="265"/>
    </location>
</feature>
<dbReference type="InterPro" id="IPR022139">
    <property type="entry name" value="Fam-L/Fam-M-like_plasmodium"/>
</dbReference>
<organism evidence="2 3">
    <name type="scientific">Plasmodium malariae</name>
    <dbReference type="NCBI Taxonomy" id="5858"/>
    <lineage>
        <taxon>Eukaryota</taxon>
        <taxon>Sar</taxon>
        <taxon>Alveolata</taxon>
        <taxon>Apicomplexa</taxon>
        <taxon>Aconoidasida</taxon>
        <taxon>Haemosporida</taxon>
        <taxon>Plasmodiidae</taxon>
        <taxon>Plasmodium</taxon>
        <taxon>Plasmodium (Plasmodium)</taxon>
    </lineage>
</organism>
<gene>
    <name evidence="2" type="primary">PmUG01_01031800</name>
    <name evidence="2" type="ORF">PMUG01_01031800</name>
</gene>
<reference evidence="2 3" key="1">
    <citation type="submission" date="2016-06" db="EMBL/GenBank/DDBJ databases">
        <authorList>
            <consortium name="Pathogen Informatics"/>
        </authorList>
    </citation>
    <scope>NUCLEOTIDE SEQUENCE [LARGE SCALE GENOMIC DNA]</scope>
</reference>
<evidence type="ECO:0000313" key="3">
    <source>
        <dbReference type="Proteomes" id="UP000219813"/>
    </source>
</evidence>